<dbReference type="SUPFAM" id="SSF51905">
    <property type="entry name" value="FAD/NAD(P)-binding domain"/>
    <property type="match status" value="1"/>
</dbReference>
<organism evidence="1 2">
    <name type="scientific">Monilinia fructigena</name>
    <dbReference type="NCBI Taxonomy" id="38457"/>
    <lineage>
        <taxon>Eukaryota</taxon>
        <taxon>Fungi</taxon>
        <taxon>Dikarya</taxon>
        <taxon>Ascomycota</taxon>
        <taxon>Pezizomycotina</taxon>
        <taxon>Leotiomycetes</taxon>
        <taxon>Helotiales</taxon>
        <taxon>Sclerotiniaceae</taxon>
        <taxon>Monilinia</taxon>
    </lineage>
</organism>
<dbReference type="Gene3D" id="3.50.50.60">
    <property type="entry name" value="FAD/NAD(P)-binding domain"/>
    <property type="match status" value="1"/>
</dbReference>
<dbReference type="OrthoDB" id="7777654at2759"/>
<dbReference type="EMBL" id="QKRW01000001">
    <property type="protein sequence ID" value="RAL68305.1"/>
    <property type="molecule type" value="Genomic_DNA"/>
</dbReference>
<keyword evidence="2" id="KW-1185">Reference proteome</keyword>
<reference evidence="1 2" key="1">
    <citation type="submission" date="2018-06" db="EMBL/GenBank/DDBJ databases">
        <title>Genome Sequence of the Brown Rot Fungal Pathogen Monilinia fructigena.</title>
        <authorList>
            <person name="Landi L."/>
            <person name="De Miccolis Angelini R.M."/>
            <person name="Pollastro S."/>
            <person name="Abate D."/>
            <person name="Faretra F."/>
            <person name="Romanazzi G."/>
        </authorList>
    </citation>
    <scope>NUCLEOTIDE SEQUENCE [LARGE SCALE GENOMIC DNA]</scope>
    <source>
        <strain evidence="1 2">Mfrg269</strain>
    </source>
</reference>
<comment type="caution">
    <text evidence="1">The sequence shown here is derived from an EMBL/GenBank/DDBJ whole genome shotgun (WGS) entry which is preliminary data.</text>
</comment>
<evidence type="ECO:0000313" key="1">
    <source>
        <dbReference type="EMBL" id="RAL68305.1"/>
    </source>
</evidence>
<name>A0A395J731_9HELO</name>
<dbReference type="InterPro" id="IPR036188">
    <property type="entry name" value="FAD/NAD-bd_sf"/>
</dbReference>
<dbReference type="Pfam" id="PF13450">
    <property type="entry name" value="NAD_binding_8"/>
    <property type="match status" value="1"/>
</dbReference>
<accession>A0A395J731</accession>
<dbReference type="PANTHER" id="PTHR43734">
    <property type="entry name" value="PHYTOENE DESATURASE"/>
    <property type="match status" value="1"/>
</dbReference>
<evidence type="ECO:0008006" key="3">
    <source>
        <dbReference type="Google" id="ProtNLM"/>
    </source>
</evidence>
<dbReference type="PANTHER" id="PTHR43734:SF1">
    <property type="entry name" value="PHYTOENE DESATURASE"/>
    <property type="match status" value="1"/>
</dbReference>
<evidence type="ECO:0000313" key="2">
    <source>
        <dbReference type="Proteomes" id="UP000249056"/>
    </source>
</evidence>
<gene>
    <name evidence="1" type="ORF">DID88_007035</name>
</gene>
<dbReference type="AlphaFoldDB" id="A0A395J731"/>
<proteinExistence type="predicted"/>
<sequence>MAPAEKKKTAIVVGAGVGGIATAARLAKAGFSVTVLEKNNFTGGRCSLIHNDGHRFDQGPSLLLLPKMFKETFHDLDTSLENEG</sequence>
<protein>
    <recommendedName>
        <fullName evidence="3">Amine oxidase domain-containing protein</fullName>
    </recommendedName>
</protein>
<dbReference type="Proteomes" id="UP000249056">
    <property type="component" value="Unassembled WGS sequence"/>
</dbReference>